<dbReference type="Gene3D" id="3.30.70.580">
    <property type="entry name" value="Pseudouridine synthase I, catalytic domain, N-terminal subdomain"/>
    <property type="match status" value="1"/>
</dbReference>
<dbReference type="GO" id="GO:0160147">
    <property type="term" value="F:tRNA pseudouridine(38-40) synthase activity"/>
    <property type="evidence" value="ECO:0007669"/>
    <property type="project" value="UniProtKB-EC"/>
</dbReference>
<dbReference type="PIRSF" id="PIRSF001430">
    <property type="entry name" value="tRNA_psdUrid_synth"/>
    <property type="match status" value="1"/>
</dbReference>
<comment type="caution">
    <text evidence="4">Lacks conserved residue(s) required for the propagation of feature annotation.</text>
</comment>
<keyword evidence="10" id="KW-1185">Reference proteome</keyword>
<evidence type="ECO:0000256" key="3">
    <source>
        <dbReference type="ARBA" id="ARBA00023235"/>
    </source>
</evidence>
<dbReference type="PANTHER" id="PTHR11142">
    <property type="entry name" value="PSEUDOURIDYLATE SYNTHASE"/>
    <property type="match status" value="1"/>
</dbReference>
<comment type="similarity">
    <text evidence="1 4 7">Belongs to the tRNA pseudouridine synthase TruA family.</text>
</comment>
<name>A0A090PZV0_9FLAO</name>
<dbReference type="Pfam" id="PF01416">
    <property type="entry name" value="PseudoU_synth_1"/>
    <property type="match status" value="1"/>
</dbReference>
<dbReference type="InterPro" id="IPR001406">
    <property type="entry name" value="PsdUridine_synth_TruA"/>
</dbReference>
<organism evidence="9 10">
    <name type="scientific">Nonlabens tegetincola</name>
    <dbReference type="NCBI Taxonomy" id="323273"/>
    <lineage>
        <taxon>Bacteria</taxon>
        <taxon>Pseudomonadati</taxon>
        <taxon>Bacteroidota</taxon>
        <taxon>Flavobacteriia</taxon>
        <taxon>Flavobacteriales</taxon>
        <taxon>Flavobacteriaceae</taxon>
        <taxon>Nonlabens</taxon>
    </lineage>
</organism>
<dbReference type="EC" id="5.4.99.12" evidence="4"/>
<feature type="domain" description="Pseudouridine synthase I TruA alpha/beta" evidence="8">
    <location>
        <begin position="158"/>
        <end position="265"/>
    </location>
</feature>
<dbReference type="GO" id="GO:0003723">
    <property type="term" value="F:RNA binding"/>
    <property type="evidence" value="ECO:0007669"/>
    <property type="project" value="InterPro"/>
</dbReference>
<dbReference type="SUPFAM" id="SSF55120">
    <property type="entry name" value="Pseudouridine synthase"/>
    <property type="match status" value="1"/>
</dbReference>
<evidence type="ECO:0000313" key="10">
    <source>
        <dbReference type="Proteomes" id="UP000029221"/>
    </source>
</evidence>
<dbReference type="InterPro" id="IPR020097">
    <property type="entry name" value="PsdUridine_synth_TruA_a/b_dom"/>
</dbReference>
<feature type="binding site" evidence="4 6">
    <location>
        <position position="125"/>
    </location>
    <ligand>
        <name>substrate</name>
    </ligand>
</feature>
<keyword evidence="3 4" id="KW-0413">Isomerase</keyword>
<dbReference type="AlphaFoldDB" id="A0A090PZV0"/>
<keyword evidence="2 4" id="KW-0819">tRNA processing</keyword>
<dbReference type="Proteomes" id="UP000029221">
    <property type="component" value="Unassembled WGS sequence"/>
</dbReference>
<accession>A0A090PZV0</accession>
<dbReference type="STRING" id="319236.BST91_00520"/>
<dbReference type="InterPro" id="IPR020103">
    <property type="entry name" value="PsdUridine_synth_cat_dom_sf"/>
</dbReference>
<evidence type="ECO:0000313" key="9">
    <source>
        <dbReference type="EMBL" id="GAK95422.1"/>
    </source>
</evidence>
<proteinExistence type="inferred from homology"/>
<protein>
    <recommendedName>
        <fullName evidence="4">tRNA pseudouridine synthase A</fullName>
        <ecNumber evidence="4">5.4.99.12</ecNumber>
    </recommendedName>
    <alternativeName>
        <fullName evidence="4">tRNA pseudouridine(38-40) synthase</fullName>
    </alternativeName>
    <alternativeName>
        <fullName evidence="4">tRNA pseudouridylate synthase I</fullName>
    </alternativeName>
    <alternativeName>
        <fullName evidence="4">tRNA-uridine isomerase I</fullName>
    </alternativeName>
</protein>
<evidence type="ECO:0000256" key="7">
    <source>
        <dbReference type="RuleBase" id="RU003792"/>
    </source>
</evidence>
<dbReference type="PANTHER" id="PTHR11142:SF0">
    <property type="entry name" value="TRNA PSEUDOURIDINE SYNTHASE-LIKE 1"/>
    <property type="match status" value="1"/>
</dbReference>
<evidence type="ECO:0000256" key="2">
    <source>
        <dbReference type="ARBA" id="ARBA00022694"/>
    </source>
</evidence>
<dbReference type="InterPro" id="IPR020095">
    <property type="entry name" value="PsdUridine_synth_TruA_C"/>
</dbReference>
<comment type="catalytic activity">
    <reaction evidence="4 7">
        <text>uridine(38/39/40) in tRNA = pseudouridine(38/39/40) in tRNA</text>
        <dbReference type="Rhea" id="RHEA:22376"/>
        <dbReference type="Rhea" id="RHEA-COMP:10085"/>
        <dbReference type="Rhea" id="RHEA-COMP:10087"/>
        <dbReference type="ChEBI" id="CHEBI:65314"/>
        <dbReference type="ChEBI" id="CHEBI:65315"/>
        <dbReference type="EC" id="5.4.99.12"/>
    </reaction>
</comment>
<evidence type="ECO:0000256" key="6">
    <source>
        <dbReference type="PIRSR" id="PIRSR001430-2"/>
    </source>
</evidence>
<sequence>MKKNDPFLQLSRQYFLIKLQYLGFRFHGWQQQPNDIPTVERMINRTLRFVFDHNDFKVVAAGRTDSKVSVNETWVELFLDAKEPLNREHFLEQFNLNLPSDIRALEIKKTTADFNVIQHPKIKEYIYLFSHGEKFHPFCAPLMVYMKDELNIELMQQAAQMFVGTHDYWSYTYKPKPTTNTICTIESAVIEQNELYTANFFPEISYVFRVRGSGFKRYQIRLMMGILFDIGHEKISLDEFKKTLIGSNRIHLSHVAPPSGLQLFKTDLTRQ</sequence>
<dbReference type="eggNOG" id="COG0101">
    <property type="taxonomic scope" value="Bacteria"/>
</dbReference>
<dbReference type="HAMAP" id="MF_00171">
    <property type="entry name" value="TruA"/>
    <property type="match status" value="1"/>
</dbReference>
<evidence type="ECO:0000256" key="1">
    <source>
        <dbReference type="ARBA" id="ARBA00009375"/>
    </source>
</evidence>
<comment type="function">
    <text evidence="4">Formation of pseudouridine at positions 38, 39 and 40 in the anticodon stem and loop of transfer RNAs.</text>
</comment>
<dbReference type="Gene3D" id="3.30.70.660">
    <property type="entry name" value="Pseudouridine synthase I, catalytic domain, C-terminal subdomain"/>
    <property type="match status" value="1"/>
</dbReference>
<evidence type="ECO:0000259" key="8">
    <source>
        <dbReference type="Pfam" id="PF01416"/>
    </source>
</evidence>
<dbReference type="RefSeq" id="WP_042275916.1">
    <property type="nucleotide sequence ID" value="NZ_BBML01000001.1"/>
</dbReference>
<gene>
    <name evidence="4" type="primary">truA</name>
    <name evidence="9" type="ORF">JCM19294_2204</name>
</gene>
<evidence type="ECO:0000256" key="4">
    <source>
        <dbReference type="HAMAP-Rule" id="MF_00171"/>
    </source>
</evidence>
<comment type="subunit">
    <text evidence="4">Homodimer.</text>
</comment>
<feature type="active site" description="Nucleophile" evidence="4 5">
    <location>
        <position position="65"/>
    </location>
</feature>
<dbReference type="EMBL" id="BBML01000001">
    <property type="protein sequence ID" value="GAK95422.1"/>
    <property type="molecule type" value="Genomic_DNA"/>
</dbReference>
<reference evidence="9" key="1">
    <citation type="journal article" date="2014" name="Genome Announc.">
        <title>Draft Genome Sequences of Marine Flavobacterium Nonlabens Strains NR17, NR24, NR27, NR32, NR33, and Ara13.</title>
        <authorList>
            <person name="Nakanishi M."/>
            <person name="Meirelles P."/>
            <person name="Suzuki R."/>
            <person name="Takatani N."/>
            <person name="Mino S."/>
            <person name="Suda W."/>
            <person name="Oshima K."/>
            <person name="Hattori M."/>
            <person name="Ohkuma M."/>
            <person name="Hosokawa M."/>
            <person name="Miyashita K."/>
            <person name="Thompson F.L."/>
            <person name="Niwa A."/>
            <person name="Sawabe T."/>
            <person name="Sawabe T."/>
        </authorList>
    </citation>
    <scope>NUCLEOTIDE SEQUENCE [LARGE SCALE GENOMIC DNA]</scope>
    <source>
        <strain evidence="9">JCM 19294</strain>
    </source>
</reference>
<comment type="caution">
    <text evidence="9">The sequence shown here is derived from an EMBL/GenBank/DDBJ whole genome shotgun (WGS) entry which is preliminary data.</text>
</comment>
<evidence type="ECO:0000256" key="5">
    <source>
        <dbReference type="PIRSR" id="PIRSR001430-1"/>
    </source>
</evidence>
<dbReference type="GO" id="GO:0031119">
    <property type="term" value="P:tRNA pseudouridine synthesis"/>
    <property type="evidence" value="ECO:0007669"/>
    <property type="project" value="UniProtKB-UniRule"/>
</dbReference>
<dbReference type="InterPro" id="IPR020094">
    <property type="entry name" value="TruA/RsuA/RluB/E/F_N"/>
</dbReference>